<dbReference type="SUPFAM" id="SSF47943">
    <property type="entry name" value="Retrovirus capsid protein, N-terminal core domain"/>
    <property type="match status" value="1"/>
</dbReference>
<dbReference type="InterPro" id="IPR036157">
    <property type="entry name" value="dUTPase-like_sf"/>
</dbReference>
<dbReference type="Gene3D" id="1.10.375.10">
    <property type="entry name" value="Human Immunodeficiency Virus Type 1 Capsid Protein"/>
    <property type="match status" value="1"/>
</dbReference>
<keyword evidence="1" id="KW-0645">Protease</keyword>
<evidence type="ECO:0000313" key="6">
    <source>
        <dbReference type="Proteomes" id="UP000694559"/>
    </source>
</evidence>
<feature type="domain" description="dUTPase-like" evidence="4">
    <location>
        <begin position="80"/>
        <end position="197"/>
    </location>
</feature>
<evidence type="ECO:0000256" key="2">
    <source>
        <dbReference type="ARBA" id="ARBA00022750"/>
    </source>
</evidence>
<dbReference type="PANTHER" id="PTHR19422">
    <property type="entry name" value="GAG RETROVIRAL POLYPROTEIN"/>
    <property type="match status" value="1"/>
</dbReference>
<proteinExistence type="predicted"/>
<dbReference type="OrthoDB" id="9900537at2759"/>
<reference evidence="5" key="2">
    <citation type="submission" date="2025-09" db="UniProtKB">
        <authorList>
            <consortium name="Ensembl"/>
        </authorList>
    </citation>
    <scope>IDENTIFICATION</scope>
</reference>
<dbReference type="GO" id="GO:0006508">
    <property type="term" value="P:proteolysis"/>
    <property type="evidence" value="ECO:0007669"/>
    <property type="project" value="UniProtKB-KW"/>
</dbReference>
<organism evidence="5 6">
    <name type="scientific">Naja naja</name>
    <name type="common">Indian cobra</name>
    <dbReference type="NCBI Taxonomy" id="35670"/>
    <lineage>
        <taxon>Eukaryota</taxon>
        <taxon>Metazoa</taxon>
        <taxon>Chordata</taxon>
        <taxon>Craniata</taxon>
        <taxon>Vertebrata</taxon>
        <taxon>Euteleostomi</taxon>
        <taxon>Lepidosauria</taxon>
        <taxon>Squamata</taxon>
        <taxon>Bifurcata</taxon>
        <taxon>Unidentata</taxon>
        <taxon>Episquamata</taxon>
        <taxon>Toxicofera</taxon>
        <taxon>Serpentes</taxon>
        <taxon>Colubroidea</taxon>
        <taxon>Elapidae</taxon>
        <taxon>Elapinae</taxon>
        <taxon>Naja</taxon>
    </lineage>
</organism>
<dbReference type="Proteomes" id="UP000694559">
    <property type="component" value="Unplaced"/>
</dbReference>
<keyword evidence="3" id="KW-0378">Hydrolase</keyword>
<dbReference type="GO" id="GO:0016032">
    <property type="term" value="P:viral process"/>
    <property type="evidence" value="ECO:0007669"/>
    <property type="project" value="InterPro"/>
</dbReference>
<dbReference type="Gene3D" id="2.70.40.10">
    <property type="match status" value="1"/>
</dbReference>
<dbReference type="InterPro" id="IPR029054">
    <property type="entry name" value="dUTPase-like"/>
</dbReference>
<protein>
    <recommendedName>
        <fullName evidence="4">dUTPase-like domain-containing protein</fullName>
    </recommendedName>
</protein>
<sequence>MILTSMQYVVWESEYLRHAQAAALGGGGAYMVEQLFGSGQFEAVPAQTVLPPATSAVVSECAYRAFLKVPQAGEPKANFSNIRQATAGSAGIDLITQAAVEFKFPLEVKIVPSQYKGPLPSGLVGLILPRSSAHKQGCFVVPGVIDSDYTGTLMIQVWVILPQLLPQYSSIAQLLLIPYDIPSPGIGERGNAGFGSTSPSVGKGTKSGTVFVLGT</sequence>
<dbReference type="InterPro" id="IPR051592">
    <property type="entry name" value="HERV-K_Pro_peptidase_A2"/>
</dbReference>
<evidence type="ECO:0000256" key="3">
    <source>
        <dbReference type="ARBA" id="ARBA00022801"/>
    </source>
</evidence>
<dbReference type="Pfam" id="PF00692">
    <property type="entry name" value="dUTPase"/>
    <property type="match status" value="1"/>
</dbReference>
<keyword evidence="6" id="KW-1185">Reference proteome</keyword>
<dbReference type="PANTHER" id="PTHR19422:SF123">
    <property type="entry name" value="RT1 CLASS I, LOCUS CE15"/>
    <property type="match status" value="1"/>
</dbReference>
<keyword evidence="2" id="KW-0064">Aspartyl protease</keyword>
<reference evidence="5" key="1">
    <citation type="submission" date="2025-08" db="UniProtKB">
        <authorList>
            <consortium name="Ensembl"/>
        </authorList>
    </citation>
    <scope>IDENTIFICATION</scope>
</reference>
<evidence type="ECO:0000259" key="4">
    <source>
        <dbReference type="Pfam" id="PF00692"/>
    </source>
</evidence>
<dbReference type="Pfam" id="PF00607">
    <property type="entry name" value="Gag_p24"/>
    <property type="match status" value="1"/>
</dbReference>
<accession>A0A8C6Y6H6</accession>
<dbReference type="SUPFAM" id="SSF51283">
    <property type="entry name" value="dUTPase-like"/>
    <property type="match status" value="1"/>
</dbReference>
<dbReference type="AlphaFoldDB" id="A0A8C6Y6H6"/>
<dbReference type="GeneTree" id="ENSGT01000000215751"/>
<evidence type="ECO:0000256" key="1">
    <source>
        <dbReference type="ARBA" id="ARBA00022670"/>
    </source>
</evidence>
<dbReference type="InterPro" id="IPR008919">
    <property type="entry name" value="Retrov_capsid_N"/>
</dbReference>
<dbReference type="CDD" id="cd07557">
    <property type="entry name" value="trimeric_dUTPase"/>
    <property type="match status" value="1"/>
</dbReference>
<evidence type="ECO:0000313" key="5">
    <source>
        <dbReference type="Ensembl" id="ENSNNAP00000023947.1"/>
    </source>
</evidence>
<dbReference type="Ensembl" id="ENSNNAT00000025108.1">
    <property type="protein sequence ID" value="ENSNNAP00000023947.1"/>
    <property type="gene ID" value="ENSNNAG00000015762.1"/>
</dbReference>
<dbReference type="OMA" id="ECAYRAF"/>
<dbReference type="InterPro" id="IPR033704">
    <property type="entry name" value="dUTPase_trimeric"/>
</dbReference>
<name>A0A8C6Y6H6_NAJNA</name>
<dbReference type="GO" id="GO:0004190">
    <property type="term" value="F:aspartic-type endopeptidase activity"/>
    <property type="evidence" value="ECO:0007669"/>
    <property type="project" value="UniProtKB-KW"/>
</dbReference>